<dbReference type="Gene3D" id="3.90.950.10">
    <property type="match status" value="1"/>
</dbReference>
<evidence type="ECO:0000313" key="2">
    <source>
        <dbReference type="EMBL" id="CDW30439.1"/>
    </source>
</evidence>
<accession>A0A0K2TWT1</accession>
<proteinExistence type="predicted"/>
<dbReference type="SUPFAM" id="SSF52972">
    <property type="entry name" value="ITPase-like"/>
    <property type="match status" value="1"/>
</dbReference>
<dbReference type="OrthoDB" id="4968544at2759"/>
<dbReference type="PANTHER" id="PTHR23276:SF2">
    <property type="entry name" value="PROTEIN PRRC1"/>
    <property type="match status" value="1"/>
</dbReference>
<dbReference type="PANTHER" id="PTHR23276">
    <property type="entry name" value="PROTEIN PRRC1"/>
    <property type="match status" value="1"/>
</dbReference>
<dbReference type="GO" id="GO:0034237">
    <property type="term" value="F:protein kinase A regulatory subunit binding"/>
    <property type="evidence" value="ECO:0007669"/>
    <property type="project" value="TreeGrafter"/>
</dbReference>
<protein>
    <submittedName>
        <fullName evidence="2">Uncharacterized protein</fullName>
    </submittedName>
</protein>
<feature type="compositionally biased region" description="Polar residues" evidence="1">
    <location>
        <begin position="56"/>
        <end position="69"/>
    </location>
</feature>
<sequence length="323" mass="35170">MSKMSSNPTTTETGGGESGSSSEYEFIENSKKLPPPSALPVFNSEPTLATLEEIKTTTSCPPLKSTPNKSVKDGNVEEDEDNLSSFGFGWMSASSSGGLLSKMAEKTKSSFETVITTLDPQMKDYLSGKNNIPFSPAEVVVASDQKFNVTPVSNAFRSIFGTKTAVYGLPSKTESIAEQPVGFAAGRQGAKERMNSLSSDADVKLSLENFLLEVGEDTWVEMIVLILLNSKLDITVTTYSQPVYVDVRFVDVAKEATLESYPKKWSGLQKSIASVIGEHFGSPHQDWYAHVTGGTTREEILFLASETLAKMYKKVLCERVEHV</sequence>
<dbReference type="GO" id="GO:0005737">
    <property type="term" value="C:cytoplasm"/>
    <property type="evidence" value="ECO:0007669"/>
    <property type="project" value="TreeGrafter"/>
</dbReference>
<feature type="region of interest" description="Disordered" evidence="1">
    <location>
        <begin position="1"/>
        <end position="83"/>
    </location>
</feature>
<dbReference type="EMBL" id="HACA01013078">
    <property type="protein sequence ID" value="CDW30439.1"/>
    <property type="molecule type" value="Transcribed_RNA"/>
</dbReference>
<evidence type="ECO:0000256" key="1">
    <source>
        <dbReference type="SAM" id="MobiDB-lite"/>
    </source>
</evidence>
<reference evidence="2" key="1">
    <citation type="submission" date="2014-05" db="EMBL/GenBank/DDBJ databases">
        <authorList>
            <person name="Chronopoulou M."/>
        </authorList>
    </citation>
    <scope>NUCLEOTIDE SEQUENCE</scope>
    <source>
        <tissue evidence="2">Whole organism</tissue>
    </source>
</reference>
<name>A0A0K2TWT1_LEPSM</name>
<organism evidence="2">
    <name type="scientific">Lepeophtheirus salmonis</name>
    <name type="common">Salmon louse</name>
    <name type="synonym">Caligus salmonis</name>
    <dbReference type="NCBI Taxonomy" id="72036"/>
    <lineage>
        <taxon>Eukaryota</taxon>
        <taxon>Metazoa</taxon>
        <taxon>Ecdysozoa</taxon>
        <taxon>Arthropoda</taxon>
        <taxon>Crustacea</taxon>
        <taxon>Multicrustacea</taxon>
        <taxon>Hexanauplia</taxon>
        <taxon>Copepoda</taxon>
        <taxon>Siphonostomatoida</taxon>
        <taxon>Caligidae</taxon>
        <taxon>Lepeophtheirus</taxon>
    </lineage>
</organism>
<dbReference type="InterPro" id="IPR029001">
    <property type="entry name" value="ITPase-like_fam"/>
</dbReference>
<dbReference type="InterPro" id="IPR026534">
    <property type="entry name" value="PRRC1"/>
</dbReference>
<dbReference type="AlphaFoldDB" id="A0A0K2TWT1"/>